<dbReference type="STRING" id="361183.AMC99_00384"/>
<keyword evidence="1" id="KW-0812">Transmembrane</keyword>
<evidence type="ECO:0000313" key="2">
    <source>
        <dbReference type="EMBL" id="ALE15696.1"/>
    </source>
</evidence>
<feature type="transmembrane region" description="Helical" evidence="1">
    <location>
        <begin position="124"/>
        <end position="144"/>
    </location>
</feature>
<organism evidence="2 3">
    <name type="scientific">Altererythrobacter epoxidivorans</name>
    <dbReference type="NCBI Taxonomy" id="361183"/>
    <lineage>
        <taxon>Bacteria</taxon>
        <taxon>Pseudomonadati</taxon>
        <taxon>Pseudomonadota</taxon>
        <taxon>Alphaproteobacteria</taxon>
        <taxon>Sphingomonadales</taxon>
        <taxon>Erythrobacteraceae</taxon>
        <taxon>Altererythrobacter</taxon>
    </lineage>
</organism>
<evidence type="ECO:0000313" key="3">
    <source>
        <dbReference type="Proteomes" id="UP000057938"/>
    </source>
</evidence>
<dbReference type="EMBL" id="CP012669">
    <property type="protein sequence ID" value="ALE15696.1"/>
    <property type="molecule type" value="Genomic_DNA"/>
</dbReference>
<proteinExistence type="predicted"/>
<feature type="transmembrane region" description="Helical" evidence="1">
    <location>
        <begin position="97"/>
        <end position="118"/>
    </location>
</feature>
<name>A0A0M3T9V9_9SPHN</name>
<dbReference type="Proteomes" id="UP000057938">
    <property type="component" value="Chromosome"/>
</dbReference>
<gene>
    <name evidence="2" type="ORF">AMC99_00384</name>
</gene>
<accession>A0A0M3T9V9</accession>
<feature type="transmembrane region" description="Helical" evidence="1">
    <location>
        <begin position="60"/>
        <end position="76"/>
    </location>
</feature>
<keyword evidence="3" id="KW-1185">Reference proteome</keyword>
<protein>
    <recommendedName>
        <fullName evidence="4">Transmembrane protein</fullName>
    </recommendedName>
</protein>
<evidence type="ECO:0000256" key="1">
    <source>
        <dbReference type="SAM" id="Phobius"/>
    </source>
</evidence>
<reference evidence="2 3" key="1">
    <citation type="submission" date="2015-09" db="EMBL/GenBank/DDBJ databases">
        <title>Complete genome sequence of a benzo[a]pyrene-degrading bacterium Altererythrobacter epoxidivorans CGMCC 1.7731T.</title>
        <authorList>
            <person name="Li Z."/>
            <person name="Cheng H."/>
            <person name="Huo Y."/>
            <person name="Xu X."/>
        </authorList>
    </citation>
    <scope>NUCLEOTIDE SEQUENCE [LARGE SCALE GENOMIC DNA]</scope>
    <source>
        <strain evidence="2 3">CGMCC 1.7731</strain>
    </source>
</reference>
<sequence length="157" mass="16984">MESEDVEMTEFDTNAKAALDAVNSSQARLAERMRWPLWRHAASGVLMVLLLAGITLPSGASIAVSGLVLLLVFAIVRDDKKRYGMFVSGYQKGRTGWIIAIQIAITLGAMFYVLNHIADPLGSPVFYVVAAALFVGSTALSYAWEVVYRADLTGGRA</sequence>
<keyword evidence="1" id="KW-1133">Transmembrane helix</keyword>
<dbReference type="KEGG" id="aep:AMC99_00384"/>
<keyword evidence="1" id="KW-0472">Membrane</keyword>
<dbReference type="PATRIC" id="fig|361183.4.peg.381"/>
<dbReference type="AlphaFoldDB" id="A0A0M3T9V9"/>
<evidence type="ECO:0008006" key="4">
    <source>
        <dbReference type="Google" id="ProtNLM"/>
    </source>
</evidence>